<keyword evidence="2" id="KW-1185">Reference proteome</keyword>
<organism evidence="1 2">
    <name type="scientific">Arctium lappa</name>
    <name type="common">Greater burdock</name>
    <name type="synonym">Lappa major</name>
    <dbReference type="NCBI Taxonomy" id="4217"/>
    <lineage>
        <taxon>Eukaryota</taxon>
        <taxon>Viridiplantae</taxon>
        <taxon>Streptophyta</taxon>
        <taxon>Embryophyta</taxon>
        <taxon>Tracheophyta</taxon>
        <taxon>Spermatophyta</taxon>
        <taxon>Magnoliopsida</taxon>
        <taxon>eudicotyledons</taxon>
        <taxon>Gunneridae</taxon>
        <taxon>Pentapetalae</taxon>
        <taxon>asterids</taxon>
        <taxon>campanulids</taxon>
        <taxon>Asterales</taxon>
        <taxon>Asteraceae</taxon>
        <taxon>Carduoideae</taxon>
        <taxon>Cardueae</taxon>
        <taxon>Arctiinae</taxon>
        <taxon>Arctium</taxon>
    </lineage>
</organism>
<gene>
    <name evidence="1" type="ORF">L6452_22083</name>
</gene>
<name>A0ACB9AYU3_ARCLA</name>
<evidence type="ECO:0000313" key="1">
    <source>
        <dbReference type="EMBL" id="KAI3715115.1"/>
    </source>
</evidence>
<reference evidence="1 2" key="2">
    <citation type="journal article" date="2022" name="Mol. Ecol. Resour.">
        <title>The genomes of chicory, endive, great burdock and yacon provide insights into Asteraceae paleo-polyploidization history and plant inulin production.</title>
        <authorList>
            <person name="Fan W."/>
            <person name="Wang S."/>
            <person name="Wang H."/>
            <person name="Wang A."/>
            <person name="Jiang F."/>
            <person name="Liu H."/>
            <person name="Zhao H."/>
            <person name="Xu D."/>
            <person name="Zhang Y."/>
        </authorList>
    </citation>
    <scope>NUCLEOTIDE SEQUENCE [LARGE SCALE GENOMIC DNA]</scope>
    <source>
        <strain evidence="2">cv. Niubang</strain>
    </source>
</reference>
<dbReference type="EMBL" id="CM042053">
    <property type="protein sequence ID" value="KAI3715115.1"/>
    <property type="molecule type" value="Genomic_DNA"/>
</dbReference>
<reference evidence="2" key="1">
    <citation type="journal article" date="2022" name="Mol. Ecol. Resour.">
        <title>The genomes of chicory, endive, great burdock and yacon provide insights into Asteraceae palaeo-polyploidization history and plant inulin production.</title>
        <authorList>
            <person name="Fan W."/>
            <person name="Wang S."/>
            <person name="Wang H."/>
            <person name="Wang A."/>
            <person name="Jiang F."/>
            <person name="Liu H."/>
            <person name="Zhao H."/>
            <person name="Xu D."/>
            <person name="Zhang Y."/>
        </authorList>
    </citation>
    <scope>NUCLEOTIDE SEQUENCE [LARGE SCALE GENOMIC DNA]</scope>
    <source>
        <strain evidence="2">cv. Niubang</strain>
    </source>
</reference>
<dbReference type="Proteomes" id="UP001055879">
    <property type="component" value="Linkage Group LG07"/>
</dbReference>
<evidence type="ECO:0000313" key="2">
    <source>
        <dbReference type="Proteomes" id="UP001055879"/>
    </source>
</evidence>
<comment type="caution">
    <text evidence="1">The sequence shown here is derived from an EMBL/GenBank/DDBJ whole genome shotgun (WGS) entry which is preliminary data.</text>
</comment>
<protein>
    <submittedName>
        <fullName evidence="1">Uncharacterized protein</fullName>
    </submittedName>
</protein>
<sequence length="102" mass="11551">MYRICPNACKKFEKEAGHRGNGVARAVNVVLNRVLQFSFVIAHLNRPHQTFSGSPPSFWFFDTKFPKSNSFSIMIATSIWVRPQGNSNDYQEIPSCNISVIT</sequence>
<accession>A0ACB9AYU3</accession>
<proteinExistence type="predicted"/>